<feature type="compositionally biased region" description="Polar residues" evidence="1">
    <location>
        <begin position="1"/>
        <end position="18"/>
    </location>
</feature>
<evidence type="ECO:0000256" key="1">
    <source>
        <dbReference type="SAM" id="MobiDB-lite"/>
    </source>
</evidence>
<comment type="caution">
    <text evidence="2">The sequence shown here is derived from an EMBL/GenBank/DDBJ whole genome shotgun (WGS) entry which is preliminary data.</text>
</comment>
<dbReference type="Proteomes" id="UP000823399">
    <property type="component" value="Unassembled WGS sequence"/>
</dbReference>
<evidence type="ECO:0000313" key="2">
    <source>
        <dbReference type="EMBL" id="KAG2079873.1"/>
    </source>
</evidence>
<accession>A0A9P7ERB5</accession>
<dbReference type="GeneID" id="64696981"/>
<evidence type="ECO:0000313" key="3">
    <source>
        <dbReference type="Proteomes" id="UP000823399"/>
    </source>
</evidence>
<organism evidence="2 3">
    <name type="scientific">Suillus discolor</name>
    <dbReference type="NCBI Taxonomy" id="1912936"/>
    <lineage>
        <taxon>Eukaryota</taxon>
        <taxon>Fungi</taxon>
        <taxon>Dikarya</taxon>
        <taxon>Basidiomycota</taxon>
        <taxon>Agaricomycotina</taxon>
        <taxon>Agaricomycetes</taxon>
        <taxon>Agaricomycetidae</taxon>
        <taxon>Boletales</taxon>
        <taxon>Suillineae</taxon>
        <taxon>Suillaceae</taxon>
        <taxon>Suillus</taxon>
    </lineage>
</organism>
<name>A0A9P7ERB5_9AGAM</name>
<gene>
    <name evidence="2" type="ORF">F5147DRAFT_661612</name>
</gene>
<protein>
    <submittedName>
        <fullName evidence="2">Uncharacterized protein</fullName>
    </submittedName>
</protein>
<reference evidence="2" key="1">
    <citation type="journal article" date="2020" name="New Phytol.">
        <title>Comparative genomics reveals dynamic genome evolution in host specialist ectomycorrhizal fungi.</title>
        <authorList>
            <person name="Lofgren L.A."/>
            <person name="Nguyen N.H."/>
            <person name="Vilgalys R."/>
            <person name="Ruytinx J."/>
            <person name="Liao H.L."/>
            <person name="Branco S."/>
            <person name="Kuo A."/>
            <person name="LaButti K."/>
            <person name="Lipzen A."/>
            <person name="Andreopoulos W."/>
            <person name="Pangilinan J."/>
            <person name="Riley R."/>
            <person name="Hundley H."/>
            <person name="Na H."/>
            <person name="Barry K."/>
            <person name="Grigoriev I.V."/>
            <person name="Stajich J.E."/>
            <person name="Kennedy P.G."/>
        </authorList>
    </citation>
    <scope>NUCLEOTIDE SEQUENCE</scope>
    <source>
        <strain evidence="2">FC423</strain>
    </source>
</reference>
<dbReference type="EMBL" id="JABBWM010000643">
    <property type="protein sequence ID" value="KAG2079873.1"/>
    <property type="molecule type" value="Genomic_DNA"/>
</dbReference>
<dbReference type="AlphaFoldDB" id="A0A9P7ERB5"/>
<feature type="region of interest" description="Disordered" evidence="1">
    <location>
        <begin position="43"/>
        <end position="62"/>
    </location>
</feature>
<sequence length="348" mass="38738">PIATTSRTYSHAVPSSSESGLVGPGSILGSSILESSYMGSSAYPEHGGDASTDASSPITKPTRAKKAEKVMLQYINSKYPKWASALGNLRSMIQVAMCHGDTDNLFLLIMAEYASERKALIESIWPQALICCNLQPTDLEPVLAIPTKNIMSEAEILALGDPWFSLWMYDNKRHAHDSMMINCTGFDLKYIFGVALHDKAISLTLKLMRLRANCLPLAENGLVWFLENQITQELVYHMIFRNNNIPGHRVSLADLDPVSFRNAAHPPICYEVLLDYIDSEAEDSHKLIPPNEMFLQICEILPVLFNQSDDPDHVSFVIAMKVLCTLKKGNVQRVKRTRQKAKKASVVT</sequence>
<feature type="non-terminal residue" evidence="2">
    <location>
        <position position="348"/>
    </location>
</feature>
<keyword evidence="3" id="KW-1185">Reference proteome</keyword>
<proteinExistence type="predicted"/>
<dbReference type="OrthoDB" id="2664875at2759"/>
<feature type="region of interest" description="Disordered" evidence="1">
    <location>
        <begin position="1"/>
        <end position="21"/>
    </location>
</feature>
<dbReference type="RefSeq" id="XP_041284077.1">
    <property type="nucleotide sequence ID" value="XM_041434722.1"/>
</dbReference>